<dbReference type="EMBL" id="VSWD01000014">
    <property type="protein sequence ID" value="KAK3083288.1"/>
    <property type="molecule type" value="Genomic_DNA"/>
</dbReference>
<feature type="domain" description="G-protein coupled receptors family 1 profile" evidence="7">
    <location>
        <begin position="288"/>
        <end position="417"/>
    </location>
</feature>
<evidence type="ECO:0000313" key="9">
    <source>
        <dbReference type="Proteomes" id="UP001186944"/>
    </source>
</evidence>
<dbReference type="GO" id="GO:0016020">
    <property type="term" value="C:membrane"/>
    <property type="evidence" value="ECO:0007669"/>
    <property type="project" value="UniProtKB-SubCell"/>
</dbReference>
<evidence type="ECO:0000256" key="6">
    <source>
        <dbReference type="SAM" id="Phobius"/>
    </source>
</evidence>
<keyword evidence="3 6" id="KW-1133">Transmembrane helix</keyword>
<protein>
    <recommendedName>
        <fullName evidence="7">G-protein coupled receptors family 1 profile domain-containing protein</fullName>
    </recommendedName>
</protein>
<name>A0AA88XDF3_PINIB</name>
<proteinExistence type="predicted"/>
<reference evidence="8" key="1">
    <citation type="submission" date="2019-08" db="EMBL/GenBank/DDBJ databases">
        <title>The improved chromosome-level genome for the pearl oyster Pinctada fucata martensii using PacBio sequencing and Hi-C.</title>
        <authorList>
            <person name="Zheng Z."/>
        </authorList>
    </citation>
    <scope>NUCLEOTIDE SEQUENCE</scope>
    <source>
        <strain evidence="8">ZZ-2019</strain>
        <tissue evidence="8">Adductor muscle</tissue>
    </source>
</reference>
<evidence type="ECO:0000256" key="3">
    <source>
        <dbReference type="ARBA" id="ARBA00022989"/>
    </source>
</evidence>
<accession>A0AA88XDF3</accession>
<dbReference type="PANTHER" id="PTHR46641:SF25">
    <property type="entry name" value="CNMAMIDE RECEPTOR-RELATED"/>
    <property type="match status" value="1"/>
</dbReference>
<keyword evidence="2 6" id="KW-0812">Transmembrane</keyword>
<gene>
    <name evidence="8" type="ORF">FSP39_018623</name>
</gene>
<evidence type="ECO:0000256" key="4">
    <source>
        <dbReference type="ARBA" id="ARBA00023136"/>
    </source>
</evidence>
<feature type="transmembrane region" description="Helical" evidence="6">
    <location>
        <begin position="353"/>
        <end position="380"/>
    </location>
</feature>
<feature type="transmembrane region" description="Helical" evidence="6">
    <location>
        <begin position="400"/>
        <end position="420"/>
    </location>
</feature>
<evidence type="ECO:0000256" key="5">
    <source>
        <dbReference type="SAM" id="MobiDB-lite"/>
    </source>
</evidence>
<comment type="caution">
    <text evidence="8">The sequence shown here is derived from an EMBL/GenBank/DDBJ whole genome shotgun (WGS) entry which is preliminary data.</text>
</comment>
<comment type="subcellular location">
    <subcellularLocation>
        <location evidence="1">Membrane</location>
    </subcellularLocation>
</comment>
<organism evidence="8 9">
    <name type="scientific">Pinctada imbricata</name>
    <name type="common">Atlantic pearl-oyster</name>
    <name type="synonym">Pinctada martensii</name>
    <dbReference type="NCBI Taxonomy" id="66713"/>
    <lineage>
        <taxon>Eukaryota</taxon>
        <taxon>Metazoa</taxon>
        <taxon>Spiralia</taxon>
        <taxon>Lophotrochozoa</taxon>
        <taxon>Mollusca</taxon>
        <taxon>Bivalvia</taxon>
        <taxon>Autobranchia</taxon>
        <taxon>Pteriomorphia</taxon>
        <taxon>Pterioida</taxon>
        <taxon>Pterioidea</taxon>
        <taxon>Pteriidae</taxon>
        <taxon>Pinctada</taxon>
    </lineage>
</organism>
<evidence type="ECO:0000259" key="7">
    <source>
        <dbReference type="PROSITE" id="PS50262"/>
    </source>
</evidence>
<evidence type="ECO:0000256" key="1">
    <source>
        <dbReference type="ARBA" id="ARBA00004370"/>
    </source>
</evidence>
<evidence type="ECO:0000313" key="8">
    <source>
        <dbReference type="EMBL" id="KAK3083288.1"/>
    </source>
</evidence>
<feature type="transmembrane region" description="Helical" evidence="6">
    <location>
        <begin position="256"/>
        <end position="281"/>
    </location>
</feature>
<feature type="transmembrane region" description="Helical" evidence="6">
    <location>
        <begin position="301"/>
        <end position="324"/>
    </location>
</feature>
<dbReference type="PANTHER" id="PTHR46641">
    <property type="entry name" value="FMRFAMIDE RECEPTOR-RELATED"/>
    <property type="match status" value="1"/>
</dbReference>
<evidence type="ECO:0000256" key="2">
    <source>
        <dbReference type="ARBA" id="ARBA00022692"/>
    </source>
</evidence>
<dbReference type="InterPro" id="IPR052954">
    <property type="entry name" value="GPCR-Ligand_Int"/>
</dbReference>
<dbReference type="Proteomes" id="UP001186944">
    <property type="component" value="Unassembled WGS sequence"/>
</dbReference>
<keyword evidence="9" id="KW-1185">Reference proteome</keyword>
<dbReference type="Pfam" id="PF10324">
    <property type="entry name" value="7TM_GPCR_Srw"/>
    <property type="match status" value="1"/>
</dbReference>
<dbReference type="InterPro" id="IPR019427">
    <property type="entry name" value="7TM_GPCR_serpentine_rcpt_Srw"/>
</dbReference>
<sequence>MVFSVNEFLKSPTVQEFESLKKDDLIGLGLHLKLDVKSSMRKHEIRNIVAKELLAKEIFSSYDFPVEPVSSGTKMSKFEFELEKLKIQLQFEKEEKERQFQIEREEKERQFEKEEKERQFQTEREEKERQFEKEEKIRQFEREKEEREKQERMHEKELQFELEKLKLEKSAKENPVPSLVKSEFDAAKNIRLVPKFQEKSVDKYFPHFEKIAANLKWPRDFWPTLLQSVLIGKAAEVYSALSIAESSDYDKMKRTWPYIACGIVVLCLINGHLFWTVSVYIHDGRKECSAVQPFAPFIHDIWPWIDASLYTFIPSSIIVVLDILMIRSFVKEKNIIGRYTSAKLRRNGQSNRLLIMLFAVSILFVLLTLPLPALLIAAHFDKHTEGQRFGHSSDFLLANRIVELLMYLHHSVNFFLYCATGKKFRSSVKRVFGKLCCCTRNHHHHHQTNIQKQIHIEED</sequence>
<dbReference type="AlphaFoldDB" id="A0AA88XDF3"/>
<dbReference type="PROSITE" id="PS50262">
    <property type="entry name" value="G_PROTEIN_RECEP_F1_2"/>
    <property type="match status" value="1"/>
</dbReference>
<dbReference type="InterPro" id="IPR017452">
    <property type="entry name" value="GPCR_Rhodpsn_7TM"/>
</dbReference>
<dbReference type="GO" id="GO:0008528">
    <property type="term" value="F:G protein-coupled peptide receptor activity"/>
    <property type="evidence" value="ECO:0007669"/>
    <property type="project" value="InterPro"/>
</dbReference>
<feature type="region of interest" description="Disordered" evidence="5">
    <location>
        <begin position="111"/>
        <end position="132"/>
    </location>
</feature>
<dbReference type="SUPFAM" id="SSF81321">
    <property type="entry name" value="Family A G protein-coupled receptor-like"/>
    <property type="match status" value="1"/>
</dbReference>
<keyword evidence="4 6" id="KW-0472">Membrane</keyword>
<dbReference type="Gene3D" id="1.20.1070.10">
    <property type="entry name" value="Rhodopsin 7-helix transmembrane proteins"/>
    <property type="match status" value="1"/>
</dbReference>